<dbReference type="EMBL" id="JAPNKE010000002">
    <property type="protein sequence ID" value="MCY1006272.1"/>
    <property type="molecule type" value="Genomic_DNA"/>
</dbReference>
<dbReference type="GO" id="GO:0008237">
    <property type="term" value="F:metallopeptidase activity"/>
    <property type="evidence" value="ECO:0007669"/>
    <property type="project" value="UniProtKB-KW"/>
</dbReference>
<proteinExistence type="predicted"/>
<dbReference type="AlphaFoldDB" id="A0A9X3ELM3"/>
<reference evidence="3" key="1">
    <citation type="submission" date="2022-11" db="EMBL/GenBank/DDBJ databases">
        <title>Minimal conservation of predation-associated metabolite biosynthetic gene clusters underscores biosynthetic potential of Myxococcota including descriptions for ten novel species: Archangium lansinium sp. nov., Myxococcus landrumus sp. nov., Nannocystis bai.</title>
        <authorList>
            <person name="Ahearne A."/>
            <person name="Stevens C."/>
            <person name="Phillips K."/>
        </authorList>
    </citation>
    <scope>NUCLEOTIDE SEQUENCE</scope>
    <source>
        <strain evidence="3">Na p29</strain>
    </source>
</reference>
<evidence type="ECO:0000259" key="2">
    <source>
        <dbReference type="Pfam" id="PF02517"/>
    </source>
</evidence>
<keyword evidence="3" id="KW-0378">Hydrolase</keyword>
<dbReference type="Proteomes" id="UP001150924">
    <property type="component" value="Unassembled WGS sequence"/>
</dbReference>
<keyword evidence="1" id="KW-1133">Transmembrane helix</keyword>
<feature type="transmembrane region" description="Helical" evidence="1">
    <location>
        <begin position="32"/>
        <end position="52"/>
    </location>
</feature>
<keyword evidence="4" id="KW-1185">Reference proteome</keyword>
<keyword evidence="3" id="KW-0482">Metalloprotease</keyword>
<gene>
    <name evidence="3" type="ORF">OV079_12015</name>
</gene>
<dbReference type="InterPro" id="IPR003675">
    <property type="entry name" value="Rce1/LyrA-like_dom"/>
</dbReference>
<dbReference type="Pfam" id="PF02517">
    <property type="entry name" value="Rce1-like"/>
    <property type="match status" value="1"/>
</dbReference>
<keyword evidence="3" id="KW-0645">Protease</keyword>
<comment type="caution">
    <text evidence="3">The sequence shown here is derived from an EMBL/GenBank/DDBJ whole genome shotgun (WGS) entry which is preliminary data.</text>
</comment>
<feature type="transmembrane region" description="Helical" evidence="1">
    <location>
        <begin position="160"/>
        <end position="177"/>
    </location>
</feature>
<keyword evidence="1" id="KW-0812">Transmembrane</keyword>
<accession>A0A9X3ELM3</accession>
<feature type="transmembrane region" description="Helical" evidence="1">
    <location>
        <begin position="184"/>
        <end position="202"/>
    </location>
</feature>
<keyword evidence="1" id="KW-0472">Membrane</keyword>
<name>A0A9X3ELM3_9BACT</name>
<dbReference type="GO" id="GO:0004175">
    <property type="term" value="F:endopeptidase activity"/>
    <property type="evidence" value="ECO:0007669"/>
    <property type="project" value="UniProtKB-ARBA"/>
</dbReference>
<feature type="transmembrane region" description="Helical" evidence="1">
    <location>
        <begin position="105"/>
        <end position="126"/>
    </location>
</feature>
<organism evidence="3 4">
    <name type="scientific">Nannocystis pusilla</name>
    <dbReference type="NCBI Taxonomy" id="889268"/>
    <lineage>
        <taxon>Bacteria</taxon>
        <taxon>Pseudomonadati</taxon>
        <taxon>Myxococcota</taxon>
        <taxon>Polyangia</taxon>
        <taxon>Nannocystales</taxon>
        <taxon>Nannocystaceae</taxon>
        <taxon>Nannocystis</taxon>
    </lineage>
</organism>
<feature type="domain" description="CAAX prenyl protease 2/Lysostaphin resistance protein A-like" evidence="2">
    <location>
        <begin position="143"/>
        <end position="244"/>
    </location>
</feature>
<evidence type="ECO:0000313" key="4">
    <source>
        <dbReference type="Proteomes" id="UP001150924"/>
    </source>
</evidence>
<protein>
    <submittedName>
        <fullName evidence="3">CPBP family intramembrane metalloprotease</fullName>
    </submittedName>
</protein>
<evidence type="ECO:0000313" key="3">
    <source>
        <dbReference type="EMBL" id="MCY1006272.1"/>
    </source>
</evidence>
<dbReference type="RefSeq" id="WP_267707571.1">
    <property type="nucleotide sequence ID" value="NZ_CP185339.1"/>
</dbReference>
<feature type="transmembrane region" description="Helical" evidence="1">
    <location>
        <begin position="72"/>
        <end position="93"/>
    </location>
</feature>
<sequence>MARAQPPRPPPPRARSAFWEHFSARIDPFTSAVLVFPLLLVYQLGILGSGGLGLNGVDFVTKALIELCARDLGNYMAALGAGLLGYAAILVILRSYGRFSPQRFVPMLVESGFYASTMGTLILLVIHRFAELVPGLAVAARTSVADIAVISAGAGLHEELIFRVLGMGGIGFLLSGLTGRRRAWLGALVLSSLIFSLAHHVGPAGEPFTYAAFVYRTLAGVFFALVYQLRGFAVAAWTHALYDVYVLSLHG</sequence>
<dbReference type="GO" id="GO:0080120">
    <property type="term" value="P:CAAX-box protein maturation"/>
    <property type="evidence" value="ECO:0007669"/>
    <property type="project" value="UniProtKB-ARBA"/>
</dbReference>
<feature type="transmembrane region" description="Helical" evidence="1">
    <location>
        <begin position="208"/>
        <end position="227"/>
    </location>
</feature>
<evidence type="ECO:0000256" key="1">
    <source>
        <dbReference type="SAM" id="Phobius"/>
    </source>
</evidence>